<proteinExistence type="predicted"/>
<organism evidence="1">
    <name type="scientific">viral metagenome</name>
    <dbReference type="NCBI Taxonomy" id="1070528"/>
    <lineage>
        <taxon>unclassified sequences</taxon>
        <taxon>metagenomes</taxon>
        <taxon>organismal metagenomes</taxon>
    </lineage>
</organism>
<gene>
    <name evidence="1" type="ORF">TM448A01565_0003</name>
    <name evidence="2" type="ORF">TM448B00508_0024</name>
</gene>
<name>A0A6H1ZRC5_9ZZZZ</name>
<evidence type="ECO:0000313" key="2">
    <source>
        <dbReference type="EMBL" id="QJH95710.1"/>
    </source>
</evidence>
<evidence type="ECO:0000313" key="1">
    <source>
        <dbReference type="EMBL" id="QJA50012.1"/>
    </source>
</evidence>
<dbReference type="EMBL" id="MT144169">
    <property type="protein sequence ID" value="QJA50012.1"/>
    <property type="molecule type" value="Genomic_DNA"/>
</dbReference>
<reference evidence="1" key="1">
    <citation type="submission" date="2020-03" db="EMBL/GenBank/DDBJ databases">
        <title>The deep terrestrial virosphere.</title>
        <authorList>
            <person name="Holmfeldt K."/>
            <person name="Nilsson E."/>
            <person name="Simone D."/>
            <person name="Lopez-Fernandez M."/>
            <person name="Wu X."/>
            <person name="de Brujin I."/>
            <person name="Lundin D."/>
            <person name="Andersson A."/>
            <person name="Bertilsson S."/>
            <person name="Dopson M."/>
        </authorList>
    </citation>
    <scope>NUCLEOTIDE SEQUENCE</scope>
    <source>
        <strain evidence="1">TM448A01565</strain>
        <strain evidence="2">TM448B00508</strain>
    </source>
</reference>
<dbReference type="AlphaFoldDB" id="A0A6H1ZRC5"/>
<sequence length="73" mass="8365">MEGQTDWLGLARHRLVLNNHEARRALMDEQFRVCIAELLYAATGLPASEKHELTILASMTMDEIHKVLTLDEF</sequence>
<accession>A0A6H1ZRC5</accession>
<protein>
    <submittedName>
        <fullName evidence="1">Uncharacterized protein</fullName>
    </submittedName>
</protein>
<dbReference type="EMBL" id="MT144627">
    <property type="protein sequence ID" value="QJH95710.1"/>
    <property type="molecule type" value="Genomic_DNA"/>
</dbReference>